<evidence type="ECO:0000313" key="2">
    <source>
        <dbReference type="EMBL" id="RDW94161.1"/>
    </source>
</evidence>
<accession>A0A3D8T6U5</accession>
<feature type="region of interest" description="Disordered" evidence="1">
    <location>
        <begin position="137"/>
        <end position="162"/>
    </location>
</feature>
<protein>
    <recommendedName>
        <fullName evidence="4">DUF924-domain-containing protein</fullName>
    </recommendedName>
</protein>
<dbReference type="PANTHER" id="PTHR23004:SF7">
    <property type="entry name" value="DUF924-DOMAIN-CONTAINING PROTEIN"/>
    <property type="match status" value="1"/>
</dbReference>
<feature type="region of interest" description="Disordered" evidence="1">
    <location>
        <begin position="49"/>
        <end position="69"/>
    </location>
</feature>
<proteinExistence type="predicted"/>
<dbReference type="Gene3D" id="1.20.58.320">
    <property type="entry name" value="TPR-like"/>
    <property type="match status" value="1"/>
</dbReference>
<dbReference type="EMBL" id="PVWQ01000001">
    <property type="protein sequence ID" value="RDW94161.1"/>
    <property type="molecule type" value="Genomic_DNA"/>
</dbReference>
<evidence type="ECO:0000313" key="3">
    <source>
        <dbReference type="Proteomes" id="UP000256690"/>
    </source>
</evidence>
<feature type="compositionally biased region" description="Low complexity" evidence="1">
    <location>
        <begin position="137"/>
        <end position="150"/>
    </location>
</feature>
<evidence type="ECO:0008006" key="4">
    <source>
        <dbReference type="Google" id="ProtNLM"/>
    </source>
</evidence>
<dbReference type="AlphaFoldDB" id="A0A3D8T6U5"/>
<keyword evidence="3" id="KW-1185">Reference proteome</keyword>
<comment type="caution">
    <text evidence="2">The sequence shown here is derived from an EMBL/GenBank/DDBJ whole genome shotgun (WGS) entry which is preliminary data.</text>
</comment>
<organism evidence="2 3">
    <name type="scientific">Aspergillus mulundensis</name>
    <dbReference type="NCBI Taxonomy" id="1810919"/>
    <lineage>
        <taxon>Eukaryota</taxon>
        <taxon>Fungi</taxon>
        <taxon>Dikarya</taxon>
        <taxon>Ascomycota</taxon>
        <taxon>Pezizomycotina</taxon>
        <taxon>Eurotiomycetes</taxon>
        <taxon>Eurotiomycetidae</taxon>
        <taxon>Eurotiales</taxon>
        <taxon>Aspergillaceae</taxon>
        <taxon>Aspergillus</taxon>
        <taxon>Aspergillus subgen. Nidulantes</taxon>
    </lineage>
</organism>
<sequence>MLPLLRPRSSYRRLLTIRPQLQPHSAPRAQSASHSLSLCKPISTPIASSTAGTRAVHTGPLPQSAPKVSNEPKVDLGKFFGPSLPGRVYSFWFQHVANDQNLTLPTPEVYKPWFTQDAVFDLECATQFKPILAALHQSHQSHPEPQSPSETQPPPPSQVTSQASAILSLVNPTTPQDWLGLILLLDQLPRNCYRGTEAALVYTFFDPIARAIASAALEEGVPSAPEIRYRLALRHWFYLPFMHSEDLSHQELVLKSYREMDADIRQLLDEQPAKGLGKSELTCREILASNREAVEANLSLNFKFQEEHHDIIARFGRYPYRNAVLGRTTTPDEEKFLKEANISFA</sequence>
<dbReference type="GeneID" id="38111853"/>
<reference evidence="2 3" key="1">
    <citation type="journal article" date="2018" name="IMA Fungus">
        <title>IMA Genome-F 9: Draft genome sequence of Annulohypoxylon stygium, Aspergillus mulundensis, Berkeleyomyces basicola (syn. Thielaviopsis basicola), Ceratocystis smalleyi, two Cercospora beticola strains, Coleophoma cylindrospora, Fusarium fracticaudum, Phialophora cf. hyalina, and Morchella septimelata.</title>
        <authorList>
            <person name="Wingfield B.D."/>
            <person name="Bills G.F."/>
            <person name="Dong Y."/>
            <person name="Huang W."/>
            <person name="Nel W.J."/>
            <person name="Swalarsk-Parry B.S."/>
            <person name="Vaghefi N."/>
            <person name="Wilken P.M."/>
            <person name="An Z."/>
            <person name="de Beer Z.W."/>
            <person name="De Vos L."/>
            <person name="Chen L."/>
            <person name="Duong T.A."/>
            <person name="Gao Y."/>
            <person name="Hammerbacher A."/>
            <person name="Kikkert J.R."/>
            <person name="Li Y."/>
            <person name="Li H."/>
            <person name="Li K."/>
            <person name="Li Q."/>
            <person name="Liu X."/>
            <person name="Ma X."/>
            <person name="Naidoo K."/>
            <person name="Pethybridge S.J."/>
            <person name="Sun J."/>
            <person name="Steenkamp E.T."/>
            <person name="van der Nest M.A."/>
            <person name="van Wyk S."/>
            <person name="Wingfield M.J."/>
            <person name="Xiong C."/>
            <person name="Yue Q."/>
            <person name="Zhang X."/>
        </authorList>
    </citation>
    <scope>NUCLEOTIDE SEQUENCE [LARGE SCALE GENOMIC DNA]</scope>
    <source>
        <strain evidence="2 3">DSM 5745</strain>
    </source>
</reference>
<dbReference type="Pfam" id="PF06041">
    <property type="entry name" value="DUF924"/>
    <property type="match status" value="1"/>
</dbReference>
<dbReference type="InterPro" id="IPR010323">
    <property type="entry name" value="DUF924"/>
</dbReference>
<evidence type="ECO:0000256" key="1">
    <source>
        <dbReference type="SAM" id="MobiDB-lite"/>
    </source>
</evidence>
<dbReference type="SUPFAM" id="SSF48452">
    <property type="entry name" value="TPR-like"/>
    <property type="match status" value="1"/>
</dbReference>
<dbReference type="RefSeq" id="XP_026609344.1">
    <property type="nucleotide sequence ID" value="XM_026743499.1"/>
</dbReference>
<dbReference type="STRING" id="1810919.A0A3D8T6U5"/>
<dbReference type="OrthoDB" id="414698at2759"/>
<dbReference type="InterPro" id="IPR011990">
    <property type="entry name" value="TPR-like_helical_dom_sf"/>
</dbReference>
<dbReference type="Proteomes" id="UP000256690">
    <property type="component" value="Unassembled WGS sequence"/>
</dbReference>
<dbReference type="Gene3D" id="1.25.40.10">
    <property type="entry name" value="Tetratricopeptide repeat domain"/>
    <property type="match status" value="1"/>
</dbReference>
<name>A0A3D8T6U5_9EURO</name>
<dbReference type="PANTHER" id="PTHR23004">
    <property type="entry name" value="DOUBLECORTIN DOMAIN CONTAINING 2"/>
    <property type="match status" value="1"/>
</dbReference>
<gene>
    <name evidence="2" type="ORF">DSM5745_01483</name>
</gene>